<dbReference type="RefSeq" id="WP_289842348.1">
    <property type="nucleotide sequence ID" value="NZ_CATKSH010000001.1"/>
</dbReference>
<dbReference type="InterPro" id="IPR002197">
    <property type="entry name" value="HTH_Fis"/>
</dbReference>
<dbReference type="EMBL" id="CATKSH010000001">
    <property type="protein sequence ID" value="CAI9119335.1"/>
    <property type="molecule type" value="Genomic_DNA"/>
</dbReference>
<dbReference type="SUPFAM" id="SSF55781">
    <property type="entry name" value="GAF domain-like"/>
    <property type="match status" value="1"/>
</dbReference>
<dbReference type="Gene3D" id="1.10.10.60">
    <property type="entry name" value="Homeodomain-like"/>
    <property type="match status" value="1"/>
</dbReference>
<accession>A0AA35UTT9</accession>
<dbReference type="Gene3D" id="3.30.450.40">
    <property type="match status" value="1"/>
</dbReference>
<dbReference type="GO" id="GO:0043565">
    <property type="term" value="F:sequence-specific DNA binding"/>
    <property type="evidence" value="ECO:0007669"/>
    <property type="project" value="InterPro"/>
</dbReference>
<evidence type="ECO:0000313" key="2">
    <source>
        <dbReference type="EMBL" id="CAI9119335.1"/>
    </source>
</evidence>
<dbReference type="PRINTS" id="PR01590">
    <property type="entry name" value="HTHFIS"/>
</dbReference>
<dbReference type="Pfam" id="PF02954">
    <property type="entry name" value="HTH_8"/>
    <property type="match status" value="1"/>
</dbReference>
<dbReference type="Proteomes" id="UP001176960">
    <property type="component" value="Unassembled WGS sequence"/>
</dbReference>
<dbReference type="InterPro" id="IPR029016">
    <property type="entry name" value="GAF-like_dom_sf"/>
</dbReference>
<dbReference type="SUPFAM" id="SSF46689">
    <property type="entry name" value="Homeodomain-like"/>
    <property type="match status" value="1"/>
</dbReference>
<dbReference type="InterPro" id="IPR009057">
    <property type="entry name" value="Homeodomain-like_sf"/>
</dbReference>
<evidence type="ECO:0000259" key="1">
    <source>
        <dbReference type="Pfam" id="PF02954"/>
    </source>
</evidence>
<evidence type="ECO:0000313" key="3">
    <source>
        <dbReference type="Proteomes" id="UP001176960"/>
    </source>
</evidence>
<dbReference type="AlphaFoldDB" id="A0AA35UTT9"/>
<gene>
    <name evidence="2" type="ORF">LMG32879_000148</name>
</gene>
<name>A0AA35UTT9_9PROT</name>
<reference evidence="2" key="1">
    <citation type="submission" date="2023-03" db="EMBL/GenBank/DDBJ databases">
        <authorList>
            <person name="Cleenwerck I."/>
        </authorList>
    </citation>
    <scope>NUCLEOTIDE SEQUENCE</scope>
    <source>
        <strain evidence="2">LMG 32879</strain>
    </source>
</reference>
<organism evidence="2 3">
    <name type="scientific">Brytella acorum</name>
    <dbReference type="NCBI Taxonomy" id="2959299"/>
    <lineage>
        <taxon>Bacteria</taxon>
        <taxon>Pseudomonadati</taxon>
        <taxon>Pseudomonadota</taxon>
        <taxon>Alphaproteobacteria</taxon>
        <taxon>Acetobacterales</taxon>
        <taxon>Acetobacteraceae</taxon>
        <taxon>Brytella</taxon>
    </lineage>
</organism>
<sequence length="283" mass="30832">MDSYHLDPAQEWSADVLSGAEFRHVSMQSALLLRTAIPETRRLFELVRGLGLMVVLADHEATVLTRCFDESHVSICRRIHLQEGAMWSETAAGTNGLGTALMDEAPVALNQGEHWRYCFSMIASYAAPIFDARGGLSGALALSTPNGCMTRKAAPLLIDTIMQSCRRIEEELFRKRYAGYRILTLGTAEGCSSPLVGVDDNGQVIGATHAARCLMGWTDATLLEQPHLLAELQDSNEISFQKAEESVVRSALAALQGNVTVTAKSLGISRATLYRKMRAFGIS</sequence>
<feature type="domain" description="DNA binding HTH" evidence="1">
    <location>
        <begin position="244"/>
        <end position="280"/>
    </location>
</feature>
<protein>
    <submittedName>
        <fullName evidence="2">Fis family transcriptional regulator</fullName>
    </submittedName>
</protein>
<keyword evidence="3" id="KW-1185">Reference proteome</keyword>
<proteinExistence type="predicted"/>
<comment type="caution">
    <text evidence="2">The sequence shown here is derived from an EMBL/GenBank/DDBJ whole genome shotgun (WGS) entry which is preliminary data.</text>
</comment>